<evidence type="ECO:0000259" key="13">
    <source>
        <dbReference type="Pfam" id="PF05686"/>
    </source>
</evidence>
<proteinExistence type="inferred from homology"/>
<keyword evidence="8" id="KW-1133">Transmembrane helix</keyword>
<name>A0A0B2Q060_GLYSO</name>
<dbReference type="Pfam" id="PF05686">
    <property type="entry name" value="Glyco_transf_90"/>
    <property type="match status" value="1"/>
</dbReference>
<dbReference type="FunFam" id="3.80.10.10:FF:000275">
    <property type="entry name" value="Leucine-rich repeat receptor-like protein kinase"/>
    <property type="match status" value="1"/>
</dbReference>
<dbReference type="InterPro" id="IPR046956">
    <property type="entry name" value="RLP23-like"/>
</dbReference>
<evidence type="ECO:0000259" key="14">
    <source>
        <dbReference type="Pfam" id="PF08263"/>
    </source>
</evidence>
<dbReference type="EMBL" id="KN662633">
    <property type="protein sequence ID" value="KHN13344.1"/>
    <property type="molecule type" value="Genomic_DNA"/>
</dbReference>
<dbReference type="Pfam" id="PF00560">
    <property type="entry name" value="LRR_1"/>
    <property type="match status" value="1"/>
</dbReference>
<evidence type="ECO:0000256" key="7">
    <source>
        <dbReference type="ARBA" id="ARBA00022737"/>
    </source>
</evidence>
<evidence type="ECO:0000256" key="3">
    <source>
        <dbReference type="ARBA" id="ARBA00022475"/>
    </source>
</evidence>
<dbReference type="PANTHER" id="PTHR48063">
    <property type="entry name" value="LRR RECEPTOR-LIKE KINASE"/>
    <property type="match status" value="1"/>
</dbReference>
<protein>
    <submittedName>
        <fullName evidence="16">Receptor-like protein 12</fullName>
        <ecNumber evidence="16">2.7.11.1</ecNumber>
    </submittedName>
</protein>
<dbReference type="PANTHER" id="PTHR48063:SF63">
    <property type="entry name" value="LEUCINE-RICH RECEPTOR-LIKE KINASE FAMILY PROTEIN"/>
    <property type="match status" value="1"/>
</dbReference>
<keyword evidence="4" id="KW-0433">Leucine-rich repeat</keyword>
<keyword evidence="5" id="KW-0812">Transmembrane</keyword>
<keyword evidence="11" id="KW-0325">Glycoprotein</keyword>
<evidence type="ECO:0000313" key="16">
    <source>
        <dbReference type="EMBL" id="KHN13344.1"/>
    </source>
</evidence>
<evidence type="ECO:0000256" key="11">
    <source>
        <dbReference type="ARBA" id="ARBA00023180"/>
    </source>
</evidence>
<dbReference type="InterPro" id="IPR001611">
    <property type="entry name" value="Leu-rich_rpt"/>
</dbReference>
<feature type="domain" description="Leucine-rich repeat-containing N-terminal plant-type" evidence="14">
    <location>
        <begin position="28"/>
        <end position="66"/>
    </location>
</feature>
<keyword evidence="3" id="KW-1003">Cell membrane</keyword>
<evidence type="ECO:0000256" key="1">
    <source>
        <dbReference type="ARBA" id="ARBA00004251"/>
    </source>
</evidence>
<dbReference type="InterPro" id="IPR032675">
    <property type="entry name" value="LRR_dom_sf"/>
</dbReference>
<evidence type="ECO:0000256" key="6">
    <source>
        <dbReference type="ARBA" id="ARBA00022729"/>
    </source>
</evidence>
<keyword evidence="10 16" id="KW-0675">Receptor</keyword>
<dbReference type="GO" id="GO:0004674">
    <property type="term" value="F:protein serine/threonine kinase activity"/>
    <property type="evidence" value="ECO:0007669"/>
    <property type="project" value="UniProtKB-EC"/>
</dbReference>
<dbReference type="InterPro" id="IPR006598">
    <property type="entry name" value="CAP10"/>
</dbReference>
<keyword evidence="9" id="KW-0472">Membrane</keyword>
<dbReference type="Pfam" id="PF08263">
    <property type="entry name" value="LRRNT_2"/>
    <property type="match status" value="1"/>
</dbReference>
<feature type="domain" description="Disease resistance R13L4/SHOC-2-like LRR" evidence="15">
    <location>
        <begin position="201"/>
        <end position="317"/>
    </location>
</feature>
<evidence type="ECO:0000256" key="5">
    <source>
        <dbReference type="ARBA" id="ARBA00022692"/>
    </source>
</evidence>
<dbReference type="InterPro" id="IPR003591">
    <property type="entry name" value="Leu-rich_rpt_typical-subtyp"/>
</dbReference>
<feature type="signal peptide" evidence="12">
    <location>
        <begin position="1"/>
        <end position="26"/>
    </location>
</feature>
<evidence type="ECO:0000256" key="2">
    <source>
        <dbReference type="ARBA" id="ARBA00009592"/>
    </source>
</evidence>
<sequence length="461" mass="51479">MNSSSIYILVFVQLWLLSLPCRESVCIPSERETLLKFKNNLNDPSNRLWSWNHNYTNCCHWYGVLCHNVTSHLLQLHLNTSSSAFNDGYFDWEAYRGFQFGGEISPCLADLKHLNYLDLSGNTFLGEGPIPGGIRNLTLLQNLDLSGNSFSSSIPDCLYGLHRLKLLNLGDNNLHGTISDALGNLTSLVELHLSSNQLEGTIPTSLGNLTSLVELDLSRNQLEGTIPTFLGNLRNLREIDLTYLDLSINKFSGNLFESLGSLSKLSSLFINDNNFQGVVNEDDLANLTSLKAFDASGNNFTLKVGPHWIPNFQLIYLDVTSWQIGPNFPSWIQSQNKLQYVGLSNTGILDSIPTWFWEALSQVLYLNTQQIGKVASDFNSFKKSANATELCVQSMVCGAEGSVKKFMMESLVKVPANTDPCTMPAPFDPPTLYATLQRKESSIQQVESWEKSYWDNQTITS</sequence>
<reference evidence="16" key="1">
    <citation type="submission" date="2014-07" db="EMBL/GenBank/DDBJ databases">
        <title>Identification of a novel salt tolerance gene in wild soybean by whole-genome sequencing.</title>
        <authorList>
            <person name="Lam H.-M."/>
            <person name="Qi X."/>
            <person name="Li M.-W."/>
            <person name="Liu X."/>
            <person name="Xie M."/>
            <person name="Ni M."/>
            <person name="Xu X."/>
        </authorList>
    </citation>
    <scope>NUCLEOTIDE SEQUENCE [LARGE SCALE GENOMIC DNA]</scope>
    <source>
        <tissue evidence="16">Root</tissue>
    </source>
</reference>
<evidence type="ECO:0000256" key="4">
    <source>
        <dbReference type="ARBA" id="ARBA00022614"/>
    </source>
</evidence>
<organism evidence="16">
    <name type="scientific">Glycine soja</name>
    <name type="common">Wild soybean</name>
    <dbReference type="NCBI Taxonomy" id="3848"/>
    <lineage>
        <taxon>Eukaryota</taxon>
        <taxon>Viridiplantae</taxon>
        <taxon>Streptophyta</taxon>
        <taxon>Embryophyta</taxon>
        <taxon>Tracheophyta</taxon>
        <taxon>Spermatophyta</taxon>
        <taxon>Magnoliopsida</taxon>
        <taxon>eudicotyledons</taxon>
        <taxon>Gunneridae</taxon>
        <taxon>Pentapetalae</taxon>
        <taxon>rosids</taxon>
        <taxon>fabids</taxon>
        <taxon>Fabales</taxon>
        <taxon>Fabaceae</taxon>
        <taxon>Papilionoideae</taxon>
        <taxon>50 kb inversion clade</taxon>
        <taxon>NPAAA clade</taxon>
        <taxon>indigoferoid/millettioid clade</taxon>
        <taxon>Phaseoleae</taxon>
        <taxon>Glycine</taxon>
        <taxon>Glycine subgen. Soja</taxon>
    </lineage>
</organism>
<evidence type="ECO:0000256" key="10">
    <source>
        <dbReference type="ARBA" id="ARBA00023170"/>
    </source>
</evidence>
<accession>A0A0B2Q060</accession>
<gene>
    <name evidence="16" type="ORF">glysoja_049887</name>
</gene>
<dbReference type="AlphaFoldDB" id="A0A0B2Q060"/>
<dbReference type="EC" id="2.7.11.1" evidence="16"/>
<evidence type="ECO:0000256" key="8">
    <source>
        <dbReference type="ARBA" id="ARBA00022989"/>
    </source>
</evidence>
<evidence type="ECO:0000256" key="12">
    <source>
        <dbReference type="SAM" id="SignalP"/>
    </source>
</evidence>
<evidence type="ECO:0000259" key="15">
    <source>
        <dbReference type="Pfam" id="PF23598"/>
    </source>
</evidence>
<dbReference type="SMART" id="SM00369">
    <property type="entry name" value="LRR_TYP"/>
    <property type="match status" value="3"/>
</dbReference>
<feature type="chain" id="PRO_5002073180" evidence="12">
    <location>
        <begin position="27"/>
        <end position="461"/>
    </location>
</feature>
<comment type="similarity">
    <text evidence="2">Belongs to the RLP family.</text>
</comment>
<dbReference type="Proteomes" id="UP000053555">
    <property type="component" value="Unassembled WGS sequence"/>
</dbReference>
<dbReference type="Gene3D" id="3.80.10.10">
    <property type="entry name" value="Ribonuclease Inhibitor"/>
    <property type="match status" value="2"/>
</dbReference>
<keyword evidence="7" id="KW-0677">Repeat</keyword>
<comment type="subcellular location">
    <subcellularLocation>
        <location evidence="1">Cell membrane</location>
        <topology evidence="1">Single-pass type I membrane protein</topology>
    </subcellularLocation>
</comment>
<feature type="domain" description="Glycosyl transferase CAP10" evidence="13">
    <location>
        <begin position="382"/>
        <end position="450"/>
    </location>
</feature>
<dbReference type="GO" id="GO:0005886">
    <property type="term" value="C:plasma membrane"/>
    <property type="evidence" value="ECO:0007669"/>
    <property type="project" value="UniProtKB-SubCell"/>
</dbReference>
<dbReference type="SUPFAM" id="SSF52058">
    <property type="entry name" value="L domain-like"/>
    <property type="match status" value="1"/>
</dbReference>
<keyword evidence="16" id="KW-0808">Transferase</keyword>
<dbReference type="InterPro" id="IPR013210">
    <property type="entry name" value="LRR_N_plant-typ"/>
</dbReference>
<dbReference type="Pfam" id="PF23598">
    <property type="entry name" value="LRR_14"/>
    <property type="match status" value="1"/>
</dbReference>
<dbReference type="Pfam" id="PF13855">
    <property type="entry name" value="LRR_8"/>
    <property type="match status" value="1"/>
</dbReference>
<dbReference type="InterPro" id="IPR055414">
    <property type="entry name" value="LRR_R13L4/SHOC2-like"/>
</dbReference>
<keyword evidence="6 12" id="KW-0732">Signal</keyword>
<dbReference type="PRINTS" id="PR00019">
    <property type="entry name" value="LEURICHRPT"/>
</dbReference>
<evidence type="ECO:0000256" key="9">
    <source>
        <dbReference type="ARBA" id="ARBA00023136"/>
    </source>
</evidence>